<dbReference type="Proteomes" id="UP000028709">
    <property type="component" value="Unassembled WGS sequence"/>
</dbReference>
<feature type="chain" id="PRO_5001804255" description="TonB C-terminal domain-containing protein" evidence="1">
    <location>
        <begin position="27"/>
        <end position="135"/>
    </location>
</feature>
<protein>
    <recommendedName>
        <fullName evidence="4">TonB C-terminal domain-containing protein</fullName>
    </recommendedName>
</protein>
<feature type="signal peptide" evidence="1">
    <location>
        <begin position="1"/>
        <end position="26"/>
    </location>
</feature>
<keyword evidence="3" id="KW-1185">Reference proteome</keyword>
<dbReference type="RefSeq" id="WP_034685163.1">
    <property type="nucleotide sequence ID" value="NZ_CP023049.2"/>
</dbReference>
<dbReference type="eggNOG" id="ENOG50312G4">
    <property type="taxonomic scope" value="Bacteria"/>
</dbReference>
<dbReference type="KEGG" id="cpip:CJF12_03280"/>
<proteinExistence type="predicted"/>
<dbReference type="AlphaFoldDB" id="A0A086BCJ9"/>
<name>A0A086BCJ9_9FLAO</name>
<accession>A0A086BCJ9</accession>
<evidence type="ECO:0000256" key="1">
    <source>
        <dbReference type="SAM" id="SignalP"/>
    </source>
</evidence>
<gene>
    <name evidence="2" type="ORF">IQ37_11465</name>
</gene>
<sequence length="135" mass="15377">MKNKIQIFVASLFVCGFMVVSNQMKAQTTSNNNTIQEVQLNKNDAFSEIRNLLMANFDFTNSDYKQGTVNSQVQFEVSDDGKIVNVRSKGDCKNVSKEIENVLSHLQYRIDSKKLNDNMIASTYVMPVRVDINNR</sequence>
<keyword evidence="1" id="KW-0732">Signal</keyword>
<evidence type="ECO:0000313" key="2">
    <source>
        <dbReference type="EMBL" id="KFF26663.1"/>
    </source>
</evidence>
<evidence type="ECO:0008006" key="4">
    <source>
        <dbReference type="Google" id="ProtNLM"/>
    </source>
</evidence>
<comment type="caution">
    <text evidence="2">The sequence shown here is derived from an EMBL/GenBank/DDBJ whole genome shotgun (WGS) entry which is preliminary data.</text>
</comment>
<evidence type="ECO:0000313" key="3">
    <source>
        <dbReference type="Proteomes" id="UP000028709"/>
    </source>
</evidence>
<dbReference type="STRING" id="558152.IQ37_11465"/>
<organism evidence="2 3">
    <name type="scientific">Chryseobacterium piperi</name>
    <dbReference type="NCBI Taxonomy" id="558152"/>
    <lineage>
        <taxon>Bacteria</taxon>
        <taxon>Pseudomonadati</taxon>
        <taxon>Bacteroidota</taxon>
        <taxon>Flavobacteriia</taxon>
        <taxon>Flavobacteriales</taxon>
        <taxon>Weeksellaceae</taxon>
        <taxon>Chryseobacterium group</taxon>
        <taxon>Chryseobacterium</taxon>
    </lineage>
</organism>
<dbReference type="EMBL" id="JPRJ01000019">
    <property type="protein sequence ID" value="KFF26663.1"/>
    <property type="molecule type" value="Genomic_DNA"/>
</dbReference>
<reference evidence="2 3" key="1">
    <citation type="submission" date="2014-07" db="EMBL/GenBank/DDBJ databases">
        <title>Genome of Chryseobacterium piperi CTM.</title>
        <authorList>
            <person name="Pipes S.E."/>
            <person name="Stropko S.J."/>
            <person name="Newman J.D."/>
        </authorList>
    </citation>
    <scope>NUCLEOTIDE SEQUENCE [LARGE SCALE GENOMIC DNA]</scope>
    <source>
        <strain evidence="2 3">CTM</strain>
    </source>
</reference>
<dbReference type="OrthoDB" id="1263788at2"/>